<feature type="chain" id="PRO_5022023678" evidence="2">
    <location>
        <begin position="24"/>
        <end position="623"/>
    </location>
</feature>
<gene>
    <name evidence="3" type="ORF">Pla8534_18170</name>
</gene>
<dbReference type="KEGG" id="lcre:Pla8534_18170"/>
<proteinExistence type="predicted"/>
<organism evidence="3 4">
    <name type="scientific">Lignipirellula cremea</name>
    <dbReference type="NCBI Taxonomy" id="2528010"/>
    <lineage>
        <taxon>Bacteria</taxon>
        <taxon>Pseudomonadati</taxon>
        <taxon>Planctomycetota</taxon>
        <taxon>Planctomycetia</taxon>
        <taxon>Pirellulales</taxon>
        <taxon>Pirellulaceae</taxon>
        <taxon>Lignipirellula</taxon>
    </lineage>
</organism>
<dbReference type="PROSITE" id="PS51257">
    <property type="entry name" value="PROKAR_LIPOPROTEIN"/>
    <property type="match status" value="1"/>
</dbReference>
<feature type="signal peptide" evidence="2">
    <location>
        <begin position="1"/>
        <end position="23"/>
    </location>
</feature>
<accession>A0A518DQB4</accession>
<evidence type="ECO:0000313" key="4">
    <source>
        <dbReference type="Proteomes" id="UP000317648"/>
    </source>
</evidence>
<sequence precursor="true">MWNARLWLLPVCLLVTAVGVVGCAKPAAQTPADTAKATEEKERTVPPQGTVQKEALPETEPKPDPLAKLGGPSRDLNAPLVLGAGEGDPSRQQVLVYYANDSSVEGEGAKNLQTLGDWLRSSTHPEVAVLADKVEQDVTLFSAAVEQEMADIRAARAALPVAIQPAVVLINNTLARQGKMELAAAGKEFRQAEIPLPASEDGILQAWPLADPQVLDAVLKAIGEQFPPEQFEIVLVTKSHGSPDFILTTRIAVDTTQFEQSKLIGLLEANAAERLAKFKEQATPLTDADGKPILLAGEQGVFENGGELRADGLGPLRLAAAGEKLLLVDLMGRPVQTQDKTQIELRDGALYAADAEQPLQTGDQPAAVELLRGLQNHPIILSRLDDAARSELFATPQHLLVGPLAKFGLTATGEPLEATASAEQIATAKSRDPRQGFEGFEPVEHGVLDPFKTEPFLDKMDTLGKSGTLDPFKNAPFLDKDMTLGKTGTLEPMSDNTLDINEPVAGFRGTKKEDYVATLLAAGERGQQFPLIFAESCRSQFGREQSALLKAQAKNIGYLWTSDQYGLRYQTLPYADLFDRLADGERLSLAMLQTLVAEQRRQAIARASGGAVPDGKPTPTTAE</sequence>
<feature type="region of interest" description="Disordered" evidence="1">
    <location>
        <begin position="29"/>
        <end position="85"/>
    </location>
</feature>
<protein>
    <submittedName>
        <fullName evidence="3">Uncharacterized protein</fullName>
    </submittedName>
</protein>
<evidence type="ECO:0000256" key="1">
    <source>
        <dbReference type="SAM" id="MobiDB-lite"/>
    </source>
</evidence>
<evidence type="ECO:0000313" key="3">
    <source>
        <dbReference type="EMBL" id="QDU94031.1"/>
    </source>
</evidence>
<dbReference type="OrthoDB" id="9820961at2"/>
<dbReference type="Proteomes" id="UP000317648">
    <property type="component" value="Chromosome"/>
</dbReference>
<reference evidence="3 4" key="1">
    <citation type="submission" date="2019-02" db="EMBL/GenBank/DDBJ databases">
        <title>Deep-cultivation of Planctomycetes and their phenomic and genomic characterization uncovers novel biology.</title>
        <authorList>
            <person name="Wiegand S."/>
            <person name="Jogler M."/>
            <person name="Boedeker C."/>
            <person name="Pinto D."/>
            <person name="Vollmers J."/>
            <person name="Rivas-Marin E."/>
            <person name="Kohn T."/>
            <person name="Peeters S.H."/>
            <person name="Heuer A."/>
            <person name="Rast P."/>
            <person name="Oberbeckmann S."/>
            <person name="Bunk B."/>
            <person name="Jeske O."/>
            <person name="Meyerdierks A."/>
            <person name="Storesund J.E."/>
            <person name="Kallscheuer N."/>
            <person name="Luecker S."/>
            <person name="Lage O.M."/>
            <person name="Pohl T."/>
            <person name="Merkel B.J."/>
            <person name="Hornburger P."/>
            <person name="Mueller R.-W."/>
            <person name="Bruemmer F."/>
            <person name="Labrenz M."/>
            <person name="Spormann A.M."/>
            <person name="Op den Camp H."/>
            <person name="Overmann J."/>
            <person name="Amann R."/>
            <person name="Jetten M.S.M."/>
            <person name="Mascher T."/>
            <person name="Medema M.H."/>
            <person name="Devos D.P."/>
            <person name="Kaster A.-K."/>
            <person name="Ovreas L."/>
            <person name="Rohde M."/>
            <person name="Galperin M.Y."/>
            <person name="Jogler C."/>
        </authorList>
    </citation>
    <scope>NUCLEOTIDE SEQUENCE [LARGE SCALE GENOMIC DNA]</scope>
    <source>
        <strain evidence="3 4">Pla85_3_4</strain>
    </source>
</reference>
<feature type="compositionally biased region" description="Basic and acidic residues" evidence="1">
    <location>
        <begin position="55"/>
        <end position="65"/>
    </location>
</feature>
<evidence type="ECO:0000256" key="2">
    <source>
        <dbReference type="SAM" id="SignalP"/>
    </source>
</evidence>
<keyword evidence="2" id="KW-0732">Signal</keyword>
<name>A0A518DQB4_9BACT</name>
<dbReference type="RefSeq" id="WP_145051747.1">
    <property type="nucleotide sequence ID" value="NZ_CP036433.1"/>
</dbReference>
<keyword evidence="4" id="KW-1185">Reference proteome</keyword>
<dbReference type="EMBL" id="CP036433">
    <property type="protein sequence ID" value="QDU94031.1"/>
    <property type="molecule type" value="Genomic_DNA"/>
</dbReference>
<dbReference type="AlphaFoldDB" id="A0A518DQB4"/>